<evidence type="ECO:0000313" key="4">
    <source>
        <dbReference type="EnsemblPlants" id="AET5Gv20712700.1"/>
    </source>
</evidence>
<dbReference type="GO" id="GO:0009451">
    <property type="term" value="P:RNA modification"/>
    <property type="evidence" value="ECO:0007669"/>
    <property type="project" value="InterPro"/>
</dbReference>
<evidence type="ECO:0008006" key="6">
    <source>
        <dbReference type="Google" id="ProtNLM"/>
    </source>
</evidence>
<dbReference type="Gene3D" id="1.25.40.10">
    <property type="entry name" value="Tetratricopeptide repeat domain"/>
    <property type="match status" value="5"/>
</dbReference>
<dbReference type="Pfam" id="PF20431">
    <property type="entry name" value="E_motif"/>
    <property type="match status" value="1"/>
</dbReference>
<reference evidence="5" key="1">
    <citation type="journal article" date="2014" name="Science">
        <title>Ancient hybridizations among the ancestral genomes of bread wheat.</title>
        <authorList>
            <consortium name="International Wheat Genome Sequencing Consortium,"/>
            <person name="Marcussen T."/>
            <person name="Sandve S.R."/>
            <person name="Heier L."/>
            <person name="Spannagl M."/>
            <person name="Pfeifer M."/>
            <person name="Jakobsen K.S."/>
            <person name="Wulff B.B."/>
            <person name="Steuernagel B."/>
            <person name="Mayer K.F."/>
            <person name="Olsen O.A."/>
        </authorList>
    </citation>
    <scope>NUCLEOTIDE SEQUENCE [LARGE SCALE GENOMIC DNA]</scope>
    <source>
        <strain evidence="5">cv. AL8/78</strain>
    </source>
</reference>
<organism evidence="4 5">
    <name type="scientific">Aegilops tauschii subsp. strangulata</name>
    <name type="common">Goatgrass</name>
    <dbReference type="NCBI Taxonomy" id="200361"/>
    <lineage>
        <taxon>Eukaryota</taxon>
        <taxon>Viridiplantae</taxon>
        <taxon>Streptophyta</taxon>
        <taxon>Embryophyta</taxon>
        <taxon>Tracheophyta</taxon>
        <taxon>Spermatophyta</taxon>
        <taxon>Magnoliopsida</taxon>
        <taxon>Liliopsida</taxon>
        <taxon>Poales</taxon>
        <taxon>Poaceae</taxon>
        <taxon>BOP clade</taxon>
        <taxon>Pooideae</taxon>
        <taxon>Triticodae</taxon>
        <taxon>Triticeae</taxon>
        <taxon>Triticinae</taxon>
        <taxon>Aegilops</taxon>
    </lineage>
</organism>
<name>A0A453LCL9_AEGTS</name>
<accession>A0A453LCL9</accession>
<feature type="repeat" description="PPR" evidence="3">
    <location>
        <begin position="238"/>
        <end position="268"/>
    </location>
</feature>
<dbReference type="PANTHER" id="PTHR47926">
    <property type="entry name" value="PENTATRICOPEPTIDE REPEAT-CONTAINING PROTEIN"/>
    <property type="match status" value="1"/>
</dbReference>
<evidence type="ECO:0000256" key="1">
    <source>
        <dbReference type="ARBA" id="ARBA00022737"/>
    </source>
</evidence>
<protein>
    <recommendedName>
        <fullName evidence="6">DYW domain-containing protein</fullName>
    </recommendedName>
</protein>
<feature type="repeat" description="PPR" evidence="3">
    <location>
        <begin position="104"/>
        <end position="134"/>
    </location>
</feature>
<dbReference type="SUPFAM" id="SSF48452">
    <property type="entry name" value="TPR-like"/>
    <property type="match status" value="1"/>
</dbReference>
<dbReference type="FunFam" id="1.25.40.10:FF:001093">
    <property type="entry name" value="Pentatricopeptide repeat-containing protein At2g34400"/>
    <property type="match status" value="1"/>
</dbReference>
<dbReference type="FunFam" id="1.25.40.10:FF:000441">
    <property type="entry name" value="Pentatricopeptide repeat-containing protein mitochondrial"/>
    <property type="match status" value="1"/>
</dbReference>
<dbReference type="PROSITE" id="PS51375">
    <property type="entry name" value="PPR"/>
    <property type="match status" value="5"/>
</dbReference>
<dbReference type="NCBIfam" id="TIGR00756">
    <property type="entry name" value="PPR"/>
    <property type="match status" value="5"/>
</dbReference>
<dbReference type="EnsemblPlants" id="AET5Gv20712700.1">
    <property type="protein sequence ID" value="AET5Gv20712700.1"/>
    <property type="gene ID" value="AET5Gv20712700"/>
</dbReference>
<dbReference type="STRING" id="200361.A0A453LCL9"/>
<dbReference type="Pfam" id="PF01535">
    <property type="entry name" value="PPR"/>
    <property type="match status" value="6"/>
</dbReference>
<proteinExistence type="predicted"/>
<reference evidence="5" key="2">
    <citation type="journal article" date="2017" name="Nat. Plants">
        <title>The Aegilops tauschii genome reveals multiple impacts of transposons.</title>
        <authorList>
            <person name="Zhao G."/>
            <person name="Zou C."/>
            <person name="Li K."/>
            <person name="Wang K."/>
            <person name="Li T."/>
            <person name="Gao L."/>
            <person name="Zhang X."/>
            <person name="Wang H."/>
            <person name="Yang Z."/>
            <person name="Liu X."/>
            <person name="Jiang W."/>
            <person name="Mao L."/>
            <person name="Kong X."/>
            <person name="Jiao Y."/>
            <person name="Jia J."/>
        </authorList>
    </citation>
    <scope>NUCLEOTIDE SEQUENCE [LARGE SCALE GENOMIC DNA]</scope>
    <source>
        <strain evidence="5">cv. AL8/78</strain>
    </source>
</reference>
<feature type="repeat" description="PPR" evidence="3">
    <location>
        <begin position="137"/>
        <end position="171"/>
    </location>
</feature>
<dbReference type="Proteomes" id="UP000015105">
    <property type="component" value="Chromosome 5D"/>
</dbReference>
<keyword evidence="5" id="KW-1185">Reference proteome</keyword>
<dbReference type="InterPro" id="IPR046848">
    <property type="entry name" value="E_motif"/>
</dbReference>
<reference evidence="4" key="5">
    <citation type="journal article" date="2021" name="G3 (Bethesda)">
        <title>Aegilops tauschii genome assembly Aet v5.0 features greater sequence contiguity and improved annotation.</title>
        <authorList>
            <person name="Wang L."/>
            <person name="Zhu T."/>
            <person name="Rodriguez J.C."/>
            <person name="Deal K.R."/>
            <person name="Dubcovsky J."/>
            <person name="McGuire P.E."/>
            <person name="Lux T."/>
            <person name="Spannagl M."/>
            <person name="Mayer K.F.X."/>
            <person name="Baldrich P."/>
            <person name="Meyers B.C."/>
            <person name="Huo N."/>
            <person name="Gu Y.Q."/>
            <person name="Zhou H."/>
            <person name="Devos K.M."/>
            <person name="Bennetzen J.L."/>
            <person name="Unver T."/>
            <person name="Budak H."/>
            <person name="Gulick P.J."/>
            <person name="Galiba G."/>
            <person name="Kalapos B."/>
            <person name="Nelson D.R."/>
            <person name="Li P."/>
            <person name="You F.M."/>
            <person name="Luo M.C."/>
            <person name="Dvorak J."/>
        </authorList>
    </citation>
    <scope>NUCLEOTIDE SEQUENCE [LARGE SCALE GENOMIC DNA]</scope>
    <source>
        <strain evidence="4">cv. AL8/78</strain>
    </source>
</reference>
<dbReference type="GO" id="GO:0003723">
    <property type="term" value="F:RNA binding"/>
    <property type="evidence" value="ECO:0007669"/>
    <property type="project" value="InterPro"/>
</dbReference>
<keyword evidence="2" id="KW-0809">Transit peptide</keyword>
<dbReference type="Gramene" id="AET5Gv20712700.1">
    <property type="protein sequence ID" value="AET5Gv20712700.1"/>
    <property type="gene ID" value="AET5Gv20712700"/>
</dbReference>
<dbReference type="InterPro" id="IPR002885">
    <property type="entry name" value="PPR_rpt"/>
</dbReference>
<dbReference type="InterPro" id="IPR011990">
    <property type="entry name" value="TPR-like_helical_dom_sf"/>
</dbReference>
<sequence length="594" mass="64227">DAMPRRDAVAWNAMLTAYARAGQPRATLALFAGMGTPDAFSLTAALSAAASLRCPHAGAQLHARLLRLGLRAPLPVGNALVAMYARCARADDAARAFREMRDRNALSWCSLLHAYVASGRMALARELFDEMPAGSISSVAWNTLLTGYSRSGNAEQCLLLFNEMRVSGLSCDDATLCILIDACMELRYPSTGVAVHKIVVQSGWNAIPEVNNSLISFYSKFSLLDHAVKIFESMVSRTVVSWNSLIDAYTRLGHIEQAAALFQSAPETNAISWTSMIGGFARNGCADDALALFVKMLAHEHICPDDFTFGAVLHACATAASLASGRMIHACAFQSGFASYLYVANSLMDMYAKCGDVEGAGNVFQAVLQKDSVSWNTMLFGFAINGWAKEAFAVYERMLSHDVCPNEVTFTGLLTACSHSGLLEQGRTFFESMVSVHGLKPTPEHLACVLDMYARSGNIAKAIEMLDQYSESIHTHSSDMHESLLSAYSSVHLDARIGRKVGCSMVSTEPVRDTGYVMLSNLLCTTGQWKEAEGVRRAMTEHGVKKSPGCSWIHVKGAAKVFVSGGQELYLSDGICDIIQLLDGEMRNSMCSGA</sequence>
<evidence type="ECO:0000256" key="2">
    <source>
        <dbReference type="ARBA" id="ARBA00022946"/>
    </source>
</evidence>
<evidence type="ECO:0000313" key="5">
    <source>
        <dbReference type="Proteomes" id="UP000015105"/>
    </source>
</evidence>
<dbReference type="InterPro" id="IPR046960">
    <property type="entry name" value="PPR_At4g14850-like_plant"/>
</dbReference>
<dbReference type="FunFam" id="1.25.40.10:FF:001082">
    <property type="entry name" value="Pentatricopeptide repeat-containing protein mitochondrial"/>
    <property type="match status" value="1"/>
</dbReference>
<dbReference type="Pfam" id="PF13041">
    <property type="entry name" value="PPR_2"/>
    <property type="match status" value="3"/>
</dbReference>
<reference evidence="4" key="4">
    <citation type="submission" date="2019-03" db="UniProtKB">
        <authorList>
            <consortium name="EnsemblPlants"/>
        </authorList>
    </citation>
    <scope>IDENTIFICATION</scope>
</reference>
<feature type="repeat" description="PPR" evidence="3">
    <location>
        <begin position="269"/>
        <end position="304"/>
    </location>
</feature>
<reference evidence="4" key="3">
    <citation type="journal article" date="2017" name="Nature">
        <title>Genome sequence of the progenitor of the wheat D genome Aegilops tauschii.</title>
        <authorList>
            <person name="Luo M.C."/>
            <person name="Gu Y.Q."/>
            <person name="Puiu D."/>
            <person name="Wang H."/>
            <person name="Twardziok S.O."/>
            <person name="Deal K.R."/>
            <person name="Huo N."/>
            <person name="Zhu T."/>
            <person name="Wang L."/>
            <person name="Wang Y."/>
            <person name="McGuire P.E."/>
            <person name="Liu S."/>
            <person name="Long H."/>
            <person name="Ramasamy R.K."/>
            <person name="Rodriguez J.C."/>
            <person name="Van S.L."/>
            <person name="Yuan L."/>
            <person name="Wang Z."/>
            <person name="Xia Z."/>
            <person name="Xiao L."/>
            <person name="Anderson O.D."/>
            <person name="Ouyang S."/>
            <person name="Liang Y."/>
            <person name="Zimin A.V."/>
            <person name="Pertea G."/>
            <person name="Qi P."/>
            <person name="Bennetzen J.L."/>
            <person name="Dai X."/>
            <person name="Dawson M.W."/>
            <person name="Muller H.G."/>
            <person name="Kugler K."/>
            <person name="Rivarola-Duarte L."/>
            <person name="Spannagl M."/>
            <person name="Mayer K.F.X."/>
            <person name="Lu F.H."/>
            <person name="Bevan M.W."/>
            <person name="Leroy P."/>
            <person name="Li P."/>
            <person name="You F.M."/>
            <person name="Sun Q."/>
            <person name="Liu Z."/>
            <person name="Lyons E."/>
            <person name="Wicker T."/>
            <person name="Salzberg S.L."/>
            <person name="Devos K.M."/>
            <person name="Dvorak J."/>
        </authorList>
    </citation>
    <scope>NUCLEOTIDE SEQUENCE [LARGE SCALE GENOMIC DNA]</scope>
    <source>
        <strain evidence="4">cv. AL8/78</strain>
    </source>
</reference>
<keyword evidence="1" id="KW-0677">Repeat</keyword>
<feature type="repeat" description="PPR" evidence="3">
    <location>
        <begin position="371"/>
        <end position="405"/>
    </location>
</feature>
<dbReference type="PANTHER" id="PTHR47926:SF465">
    <property type="entry name" value="PENTATRICOPEPTIDE REPEAT (PPR-LIKE) SUPERFAMILY PROTEIN"/>
    <property type="match status" value="1"/>
</dbReference>
<evidence type="ECO:0000256" key="3">
    <source>
        <dbReference type="PROSITE-ProRule" id="PRU00708"/>
    </source>
</evidence>
<dbReference type="AlphaFoldDB" id="A0A453LCL9"/>